<evidence type="ECO:0000313" key="1">
    <source>
        <dbReference type="EMBL" id="GGI53076.1"/>
    </source>
</evidence>
<name>A0A8J3AWY3_9BURK</name>
<protein>
    <submittedName>
        <fullName evidence="1">Uncharacterized protein</fullName>
    </submittedName>
</protein>
<dbReference type="EMBL" id="BMDP01000001">
    <property type="protein sequence ID" value="GGI53076.1"/>
    <property type="molecule type" value="Genomic_DNA"/>
</dbReference>
<proteinExistence type="predicted"/>
<reference evidence="1" key="2">
    <citation type="submission" date="2020-09" db="EMBL/GenBank/DDBJ databases">
        <authorList>
            <person name="Sun Q."/>
            <person name="Sedlacek I."/>
        </authorList>
    </citation>
    <scope>NUCLEOTIDE SEQUENCE</scope>
    <source>
        <strain evidence="1">CCM 7664</strain>
    </source>
</reference>
<dbReference type="Proteomes" id="UP000627205">
    <property type="component" value="Unassembled WGS sequence"/>
</dbReference>
<evidence type="ECO:0000313" key="2">
    <source>
        <dbReference type="Proteomes" id="UP000627205"/>
    </source>
</evidence>
<sequence>MGAVWVTLVMEKQAETGTGTGKNPGINTNPLLYPFGRPQTCTGLQNDAAPEAATAYRLLVVRLLAS</sequence>
<accession>A0A8J3AWY3</accession>
<dbReference type="AlphaFoldDB" id="A0A8J3AWY3"/>
<comment type="caution">
    <text evidence="1">The sequence shown here is derived from an EMBL/GenBank/DDBJ whole genome shotgun (WGS) entry which is preliminary data.</text>
</comment>
<keyword evidence="2" id="KW-1185">Reference proteome</keyword>
<reference evidence="1" key="1">
    <citation type="journal article" date="2014" name="Int. J. Syst. Evol. Microbiol.">
        <title>Complete genome sequence of Corynebacterium casei LMG S-19264T (=DSM 44701T), isolated from a smear-ripened cheese.</title>
        <authorList>
            <consortium name="US DOE Joint Genome Institute (JGI-PGF)"/>
            <person name="Walter F."/>
            <person name="Albersmeier A."/>
            <person name="Kalinowski J."/>
            <person name="Ruckert C."/>
        </authorList>
    </citation>
    <scope>NUCLEOTIDE SEQUENCE</scope>
    <source>
        <strain evidence="1">CCM 7664</strain>
    </source>
</reference>
<gene>
    <name evidence="1" type="ORF">GCM10011430_02500</name>
</gene>
<organism evidence="1 2">
    <name type="scientific">Oxalicibacterium solurbis</name>
    <dbReference type="NCBI Taxonomy" id="69280"/>
    <lineage>
        <taxon>Bacteria</taxon>
        <taxon>Pseudomonadati</taxon>
        <taxon>Pseudomonadota</taxon>
        <taxon>Betaproteobacteria</taxon>
        <taxon>Burkholderiales</taxon>
        <taxon>Oxalobacteraceae</taxon>
        <taxon>Oxalicibacterium</taxon>
    </lineage>
</organism>